<evidence type="ECO:0008006" key="3">
    <source>
        <dbReference type="Google" id="ProtNLM"/>
    </source>
</evidence>
<dbReference type="Pfam" id="PF10969">
    <property type="entry name" value="DUF2771"/>
    <property type="match status" value="1"/>
</dbReference>
<evidence type="ECO:0000313" key="2">
    <source>
        <dbReference type="Proteomes" id="UP001500635"/>
    </source>
</evidence>
<keyword evidence="2" id="KW-1185">Reference proteome</keyword>
<evidence type="ECO:0000313" key="1">
    <source>
        <dbReference type="EMBL" id="GAA4406262.1"/>
    </source>
</evidence>
<reference evidence="2" key="1">
    <citation type="journal article" date="2019" name="Int. J. Syst. Evol. Microbiol.">
        <title>The Global Catalogue of Microorganisms (GCM) 10K type strain sequencing project: providing services to taxonomists for standard genome sequencing and annotation.</title>
        <authorList>
            <consortium name="The Broad Institute Genomics Platform"/>
            <consortium name="The Broad Institute Genome Sequencing Center for Infectious Disease"/>
            <person name="Wu L."/>
            <person name="Ma J."/>
        </authorList>
    </citation>
    <scope>NUCLEOTIDE SEQUENCE [LARGE SCALE GENOMIC DNA]</scope>
    <source>
        <strain evidence="2">JCM 17688</strain>
    </source>
</reference>
<organism evidence="1 2">
    <name type="scientific">Tsukamurella soli</name>
    <dbReference type="NCBI Taxonomy" id="644556"/>
    <lineage>
        <taxon>Bacteria</taxon>
        <taxon>Bacillati</taxon>
        <taxon>Actinomycetota</taxon>
        <taxon>Actinomycetes</taxon>
        <taxon>Mycobacteriales</taxon>
        <taxon>Tsukamurellaceae</taxon>
        <taxon>Tsukamurella</taxon>
    </lineage>
</organism>
<name>A0ABP8KFV4_9ACTN</name>
<dbReference type="InterPro" id="IPR024495">
    <property type="entry name" value="DUF2771"/>
</dbReference>
<accession>A0ABP8KFV4</accession>
<comment type="caution">
    <text evidence="1">The sequence shown here is derived from an EMBL/GenBank/DDBJ whole genome shotgun (WGS) entry which is preliminary data.</text>
</comment>
<dbReference type="RefSeq" id="WP_345001382.1">
    <property type="nucleotide sequence ID" value="NZ_BAABFR010000153.1"/>
</dbReference>
<protein>
    <recommendedName>
        <fullName evidence="3">DUF2771 domain-containing protein</fullName>
    </recommendedName>
</protein>
<proteinExistence type="predicted"/>
<dbReference type="EMBL" id="BAABFR010000153">
    <property type="protein sequence ID" value="GAA4406262.1"/>
    <property type="molecule type" value="Genomic_DNA"/>
</dbReference>
<sequence length="176" mass="19165">MFLPSRRILAAAAGAIVVAIVVFALTAVAAVRHNRDTVDRPQLSVAVDRTLRYVGPYLFCDDVAKRQCDPQRTPADIPVEAGQSIIVSLPDYISKRPWDVSVQYLYPNGNSTITSTPHLTPGESLIILKSTRQAMVAQIELHVPSAVQDTFGNLISQAVWAIDTLPPGYAPESQRS</sequence>
<gene>
    <name evidence="1" type="ORF">GCM10023147_49770</name>
</gene>
<dbReference type="Proteomes" id="UP001500635">
    <property type="component" value="Unassembled WGS sequence"/>
</dbReference>